<dbReference type="InterPro" id="IPR057670">
    <property type="entry name" value="SH3_retrovirus"/>
</dbReference>
<evidence type="ECO:0000256" key="10">
    <source>
        <dbReference type="ARBA" id="ARBA00022918"/>
    </source>
</evidence>
<evidence type="ECO:0000313" key="18">
    <source>
        <dbReference type="Proteomes" id="UP000472372"/>
    </source>
</evidence>
<keyword evidence="11" id="KW-0808">Transferase</keyword>
<dbReference type="InterPro" id="IPR012337">
    <property type="entry name" value="RNaseH-like_sf"/>
</dbReference>
<keyword evidence="2" id="KW-0548">Nucleotidyltransferase</keyword>
<dbReference type="PANTHER" id="PTHR42648:SF11">
    <property type="entry name" value="TRANSPOSON TY4-P GAG-POL POLYPROTEIN"/>
    <property type="match status" value="1"/>
</dbReference>
<dbReference type="GO" id="GO:0005634">
    <property type="term" value="C:nucleus"/>
    <property type="evidence" value="ECO:0007669"/>
    <property type="project" value="UniProtKB-ARBA"/>
</dbReference>
<evidence type="ECO:0000256" key="8">
    <source>
        <dbReference type="ARBA" id="ARBA00022884"/>
    </source>
</evidence>
<evidence type="ECO:0000256" key="1">
    <source>
        <dbReference type="ARBA" id="ARBA00022578"/>
    </source>
</evidence>
<keyword evidence="8" id="KW-0694">RNA-binding</keyword>
<feature type="compositionally biased region" description="Basic and acidic residues" evidence="16">
    <location>
        <begin position="609"/>
        <end position="623"/>
    </location>
</feature>
<evidence type="ECO:0000256" key="6">
    <source>
        <dbReference type="ARBA" id="ARBA00022801"/>
    </source>
</evidence>
<evidence type="ECO:0000256" key="2">
    <source>
        <dbReference type="ARBA" id="ARBA00022695"/>
    </source>
</evidence>
<dbReference type="SUPFAM" id="SSF53098">
    <property type="entry name" value="Ribonuclease H-like"/>
    <property type="match status" value="1"/>
</dbReference>
<keyword evidence="13" id="KW-0233">DNA recombination</keyword>
<sequence length="911" mass="102000">MSMGIKLGTCDVLDDQNDLDDIKEIITIDSRTETADTLTVLAIDDTNPNELLDRWIVDPGSNTHVINSESWQGWERTNNNPDRNTINAGIGRTIITAWGTMDLVARTQQGLLLLKLTHVAYVEGFLTSILGLARCRSESIHFDSGRDVLYMQEPTNIIAQLKYNGGHWLIDADPSRRPPLSVLRSSLSTFGTSYRPSYAPKPDNIVDRRAAHQIWGHPGRKAVDQLEPNVIGVQLTGDHMDCLCQTCIEARMAHIVSRRPSKSRAQQPFYRIAIDIIYIIPVGDECIDGSKYAIHAVDEYTKWHEISTIKRKDKTTLIRWFMSLIRRIQRVYNADVVAIRCDNEAGFGNDLINMTEELGILYESAPPGTKEPNGLVERAGGVLTQRARAMRLHSQLPKDLSHEMYRTAAYILNRTPTEALGWKTPYEAVWGRKPLVAHMRPIGCRAYVYNRDLRAADKLESRTLIGHLVGYQGTNIFRIWLPTKDTIIVTRDVVFEPTLFFKGMDGYASTPVIEEVIELLEYPEVPQDDEINIEDLLTARQRRRQTAHETSAGGAGSSHVGGETDNASGSTQQQLLTPGPSEHGPVPGPSEHGPVPGPSDPIFPIEPPEGYRRQGDRAPHDVNLDPDDPNLIVTGKRQRKKRDLNTFAVVATLQQGHEPLVDYLRAFSTELLFDRASAKADEADLLPSVQSVFVPPGYQFTNQTLPIALQPHGRLDASRPLQQPDATTLSPPDILVYFMSTPSNSSLRRLVERDKCSSPLPSLSDVPTAGDTASEAQPDEPVAIHADLPDDDNYYFGLDFKRVPYLERRQAERSRGAVRSWIYRHGWGVWHRKHKKNYWLCQICHKQRRQQEAYYEADSTTNAGRHLSSNRPGHSLGPNGPIPIASREGNIMGALAKSQVHIMRSRGVEVS</sequence>
<keyword evidence="3" id="KW-0540">Nuclease</keyword>
<keyword evidence="12" id="KW-0238">DNA-binding</keyword>
<dbReference type="InterPro" id="IPR036397">
    <property type="entry name" value="RNaseH_sf"/>
</dbReference>
<evidence type="ECO:0000256" key="4">
    <source>
        <dbReference type="ARBA" id="ARBA00022723"/>
    </source>
</evidence>
<dbReference type="GO" id="GO:0046872">
    <property type="term" value="F:metal ion binding"/>
    <property type="evidence" value="ECO:0007669"/>
    <property type="project" value="UniProtKB-KW"/>
</dbReference>
<evidence type="ECO:0000313" key="17">
    <source>
        <dbReference type="EMBL" id="CAE7034446.1"/>
    </source>
</evidence>
<dbReference type="PANTHER" id="PTHR42648">
    <property type="entry name" value="TRANSPOSASE, PUTATIVE-RELATED"/>
    <property type="match status" value="1"/>
</dbReference>
<evidence type="ECO:0000256" key="16">
    <source>
        <dbReference type="SAM" id="MobiDB-lite"/>
    </source>
</evidence>
<dbReference type="GO" id="GO:0003677">
    <property type="term" value="F:DNA binding"/>
    <property type="evidence" value="ECO:0007669"/>
    <property type="project" value="UniProtKB-KW"/>
</dbReference>
<keyword evidence="4" id="KW-0479">Metal-binding</keyword>
<dbReference type="Pfam" id="PF25597">
    <property type="entry name" value="SH3_retrovirus"/>
    <property type="match status" value="1"/>
</dbReference>
<keyword evidence="1" id="KW-0815">Transposition</keyword>
<reference evidence="17" key="1">
    <citation type="submission" date="2021-02" db="EMBL/GenBank/DDBJ databases">
        <authorList>
            <person name="Syme A R."/>
            <person name="Syme A R."/>
            <person name="Moolhuijzen P."/>
        </authorList>
    </citation>
    <scope>NUCLEOTIDE SEQUENCE</scope>
    <source>
        <strain evidence="17">W1-1</strain>
    </source>
</reference>
<keyword evidence="10" id="KW-0695">RNA-directed DNA polymerase</keyword>
<accession>A0A6S6W647</accession>
<evidence type="ECO:0000256" key="12">
    <source>
        <dbReference type="ARBA" id="ARBA00023125"/>
    </source>
</evidence>
<dbReference type="Proteomes" id="UP000472372">
    <property type="component" value="Chromosome 4"/>
</dbReference>
<keyword evidence="11" id="KW-0239">DNA-directed DNA polymerase</keyword>
<comment type="catalytic activity">
    <reaction evidence="14">
        <text>DNA(n) + a 2'-deoxyribonucleoside 5'-triphosphate = DNA(n+1) + diphosphate</text>
        <dbReference type="Rhea" id="RHEA:22508"/>
        <dbReference type="Rhea" id="RHEA-COMP:17339"/>
        <dbReference type="Rhea" id="RHEA-COMP:17340"/>
        <dbReference type="ChEBI" id="CHEBI:33019"/>
        <dbReference type="ChEBI" id="CHEBI:61560"/>
        <dbReference type="ChEBI" id="CHEBI:173112"/>
        <dbReference type="EC" id="2.7.7.49"/>
    </reaction>
</comment>
<keyword evidence="5" id="KW-0255">Endonuclease</keyword>
<feature type="region of interest" description="Disordered" evidence="16">
    <location>
        <begin position="756"/>
        <end position="779"/>
    </location>
</feature>
<feature type="compositionally biased region" description="Polar residues" evidence="16">
    <location>
        <begin position="858"/>
        <end position="872"/>
    </location>
</feature>
<evidence type="ECO:0000256" key="15">
    <source>
        <dbReference type="ARBA" id="ARBA00049244"/>
    </source>
</evidence>
<evidence type="ECO:0000256" key="5">
    <source>
        <dbReference type="ARBA" id="ARBA00022759"/>
    </source>
</evidence>
<dbReference type="InterPro" id="IPR001584">
    <property type="entry name" value="Integrase_cat-core"/>
</dbReference>
<keyword evidence="7" id="KW-0460">Magnesium</keyword>
<feature type="region of interest" description="Disordered" evidence="16">
    <location>
        <begin position="542"/>
        <end position="630"/>
    </location>
</feature>
<keyword evidence="6" id="KW-0378">Hydrolase</keyword>
<evidence type="ECO:0000256" key="13">
    <source>
        <dbReference type="ARBA" id="ARBA00023172"/>
    </source>
</evidence>
<dbReference type="GO" id="GO:0032196">
    <property type="term" value="P:transposition"/>
    <property type="evidence" value="ECO:0007669"/>
    <property type="project" value="UniProtKB-KW"/>
</dbReference>
<dbReference type="InterPro" id="IPR039537">
    <property type="entry name" value="Retrotran_Ty1/copia-like"/>
</dbReference>
<protein>
    <submittedName>
        <fullName evidence="17">Rve domain containing protein</fullName>
    </submittedName>
</protein>
<organism evidence="17 18">
    <name type="scientific">Pyrenophora teres f. teres</name>
    <dbReference type="NCBI Taxonomy" id="97479"/>
    <lineage>
        <taxon>Eukaryota</taxon>
        <taxon>Fungi</taxon>
        <taxon>Dikarya</taxon>
        <taxon>Ascomycota</taxon>
        <taxon>Pezizomycotina</taxon>
        <taxon>Dothideomycetes</taxon>
        <taxon>Pleosporomycetidae</taxon>
        <taxon>Pleosporales</taxon>
        <taxon>Pleosporineae</taxon>
        <taxon>Pleosporaceae</taxon>
        <taxon>Pyrenophora</taxon>
    </lineage>
</organism>
<evidence type="ECO:0000256" key="9">
    <source>
        <dbReference type="ARBA" id="ARBA00022908"/>
    </source>
</evidence>
<dbReference type="EMBL" id="HG992980">
    <property type="protein sequence ID" value="CAE7034446.1"/>
    <property type="molecule type" value="Genomic_DNA"/>
</dbReference>
<dbReference type="Gene3D" id="3.30.420.10">
    <property type="entry name" value="Ribonuclease H-like superfamily/Ribonuclease H"/>
    <property type="match status" value="1"/>
</dbReference>
<dbReference type="GO" id="GO:0003723">
    <property type="term" value="F:RNA binding"/>
    <property type="evidence" value="ECO:0007669"/>
    <property type="project" value="UniProtKB-KW"/>
</dbReference>
<keyword evidence="9" id="KW-0229">DNA integration</keyword>
<evidence type="ECO:0000256" key="11">
    <source>
        <dbReference type="ARBA" id="ARBA00022932"/>
    </source>
</evidence>
<evidence type="ECO:0000256" key="14">
    <source>
        <dbReference type="ARBA" id="ARBA00048173"/>
    </source>
</evidence>
<feature type="compositionally biased region" description="Pro residues" evidence="16">
    <location>
        <begin position="595"/>
        <end position="607"/>
    </location>
</feature>
<dbReference type="GO" id="GO:0006310">
    <property type="term" value="P:DNA recombination"/>
    <property type="evidence" value="ECO:0007669"/>
    <property type="project" value="UniProtKB-KW"/>
</dbReference>
<dbReference type="PROSITE" id="PS50994">
    <property type="entry name" value="INTEGRASE"/>
    <property type="match status" value="1"/>
</dbReference>
<name>A0A6S6W647_9PLEO</name>
<proteinExistence type="predicted"/>
<dbReference type="GO" id="GO:0004519">
    <property type="term" value="F:endonuclease activity"/>
    <property type="evidence" value="ECO:0007669"/>
    <property type="project" value="UniProtKB-KW"/>
</dbReference>
<feature type="region of interest" description="Disordered" evidence="16">
    <location>
        <begin position="858"/>
        <end position="879"/>
    </location>
</feature>
<dbReference type="AlphaFoldDB" id="A0A6S6W647"/>
<dbReference type="GO" id="GO:0003964">
    <property type="term" value="F:RNA-directed DNA polymerase activity"/>
    <property type="evidence" value="ECO:0007669"/>
    <property type="project" value="UniProtKB-KW"/>
</dbReference>
<gene>
    <name evidence="17" type="ORF">PTTW11_05439</name>
</gene>
<evidence type="ECO:0000256" key="3">
    <source>
        <dbReference type="ARBA" id="ARBA00022722"/>
    </source>
</evidence>
<dbReference type="GO" id="GO:0016787">
    <property type="term" value="F:hydrolase activity"/>
    <property type="evidence" value="ECO:0007669"/>
    <property type="project" value="UniProtKB-KW"/>
</dbReference>
<feature type="compositionally biased region" description="Polar residues" evidence="16">
    <location>
        <begin position="565"/>
        <end position="576"/>
    </location>
</feature>
<evidence type="ECO:0000256" key="7">
    <source>
        <dbReference type="ARBA" id="ARBA00022842"/>
    </source>
</evidence>
<dbReference type="GO" id="GO:0015074">
    <property type="term" value="P:DNA integration"/>
    <property type="evidence" value="ECO:0007669"/>
    <property type="project" value="UniProtKB-KW"/>
</dbReference>
<comment type="catalytic activity">
    <reaction evidence="15">
        <text>DNA(n) + a 2'-deoxyribonucleoside 5'-triphosphate = DNA(n+1) + diphosphate</text>
        <dbReference type="Rhea" id="RHEA:22508"/>
        <dbReference type="Rhea" id="RHEA-COMP:17339"/>
        <dbReference type="Rhea" id="RHEA-COMP:17340"/>
        <dbReference type="ChEBI" id="CHEBI:33019"/>
        <dbReference type="ChEBI" id="CHEBI:61560"/>
        <dbReference type="ChEBI" id="CHEBI:173112"/>
        <dbReference type="EC" id="2.7.7.7"/>
    </reaction>
</comment>
<dbReference type="GO" id="GO:0003887">
    <property type="term" value="F:DNA-directed DNA polymerase activity"/>
    <property type="evidence" value="ECO:0007669"/>
    <property type="project" value="UniProtKB-KW"/>
</dbReference>